<reference evidence="3" key="1">
    <citation type="journal article" date="2006" name="Proc. Natl. Acad. Sci. U.S.A.">
        <title>The complete genome of Rhodococcus sp. RHA1 provides insights into a catabolic powerhouse.</title>
        <authorList>
            <person name="McLeod M.P."/>
            <person name="Warren R.L."/>
            <person name="Hsiao W.W.L."/>
            <person name="Araki N."/>
            <person name="Myhre M."/>
            <person name="Fernandes C."/>
            <person name="Miyazawa D."/>
            <person name="Wong W."/>
            <person name="Lillquist A.L."/>
            <person name="Wang D."/>
            <person name="Dosanjh M."/>
            <person name="Hara H."/>
            <person name="Petrescu A."/>
            <person name="Morin R.D."/>
            <person name="Yang G."/>
            <person name="Stott J.M."/>
            <person name="Schein J.E."/>
            <person name="Shin H."/>
            <person name="Smailus D."/>
            <person name="Siddiqui A.S."/>
            <person name="Marra M.A."/>
            <person name="Jones S.J.M."/>
            <person name="Holt R."/>
            <person name="Brinkman F.S.L."/>
            <person name="Miyauchi K."/>
            <person name="Fukuda M."/>
            <person name="Davies J.E."/>
            <person name="Mohn W.W."/>
            <person name="Eltis L.D."/>
        </authorList>
    </citation>
    <scope>NUCLEOTIDE SEQUENCE [LARGE SCALE GENOMIC DNA]</scope>
    <source>
        <strain evidence="3">RHA1</strain>
    </source>
</reference>
<name>Q0RUZ4_RHOJR</name>
<evidence type="ECO:0000256" key="1">
    <source>
        <dbReference type="SAM" id="Phobius"/>
    </source>
</evidence>
<sequence length="74" mass="8157">MTVATHNLAYGVIVGVITAMVLFARRVAHLTEVVDVAHPAEDTRVYKVRGELFFASSDDLVYQSTTSGTRQTWS</sequence>
<keyword evidence="2" id="KW-0614">Plasmid</keyword>
<feature type="transmembrane region" description="Helical" evidence="1">
    <location>
        <begin position="6"/>
        <end position="24"/>
    </location>
</feature>
<dbReference type="eggNOG" id="COG0659">
    <property type="taxonomic scope" value="Bacteria"/>
</dbReference>
<dbReference type="HOGENOM" id="CLU_2685411_0_0_11"/>
<accession>Q0RUZ4</accession>
<evidence type="ECO:0000313" key="3">
    <source>
        <dbReference type="Proteomes" id="UP000008710"/>
    </source>
</evidence>
<organism evidence="2 3">
    <name type="scientific">Rhodococcus jostii (strain RHA1)</name>
    <dbReference type="NCBI Taxonomy" id="101510"/>
    <lineage>
        <taxon>Bacteria</taxon>
        <taxon>Bacillati</taxon>
        <taxon>Actinomycetota</taxon>
        <taxon>Actinomycetes</taxon>
        <taxon>Mycobacteriales</taxon>
        <taxon>Nocardiaceae</taxon>
        <taxon>Rhodococcus</taxon>
    </lineage>
</organism>
<dbReference type="PATRIC" id="fig|101510.16.peg.9060"/>
<gene>
    <name evidence="2" type="ordered locus">RHA1_ro11245</name>
</gene>
<proteinExistence type="predicted"/>
<keyword evidence="1" id="KW-1133">Transmembrane helix</keyword>
<dbReference type="Proteomes" id="UP000008710">
    <property type="component" value="Plasmid pRHL3"/>
</dbReference>
<keyword evidence="1" id="KW-0472">Membrane</keyword>
<keyword evidence="1" id="KW-0812">Transmembrane</keyword>
<dbReference type="InterPro" id="IPR036513">
    <property type="entry name" value="STAS_dom_sf"/>
</dbReference>
<dbReference type="AlphaFoldDB" id="Q0RUZ4"/>
<protein>
    <submittedName>
        <fullName evidence="2">Probable sulfate transporter</fullName>
    </submittedName>
</protein>
<dbReference type="KEGG" id="rha:RHA1_ro11245"/>
<dbReference type="Gene3D" id="3.30.750.24">
    <property type="entry name" value="STAS domain"/>
    <property type="match status" value="1"/>
</dbReference>
<geneLocation type="plasmid" evidence="2 3">
    <name>pRHL3</name>
</geneLocation>
<dbReference type="EMBL" id="CP000434">
    <property type="protein sequence ID" value="ABH00892.1"/>
    <property type="molecule type" value="Genomic_DNA"/>
</dbReference>
<evidence type="ECO:0000313" key="2">
    <source>
        <dbReference type="EMBL" id="ABH00892.1"/>
    </source>
</evidence>